<comment type="caution">
    <text evidence="1">The sequence shown here is derived from an EMBL/GenBank/DDBJ whole genome shotgun (WGS) entry which is preliminary data.</text>
</comment>
<evidence type="ECO:0000313" key="1">
    <source>
        <dbReference type="EMBL" id="KAK8763123.1"/>
    </source>
</evidence>
<dbReference type="Proteomes" id="UP001321473">
    <property type="component" value="Unassembled WGS sequence"/>
</dbReference>
<evidence type="ECO:0000313" key="2">
    <source>
        <dbReference type="Proteomes" id="UP001321473"/>
    </source>
</evidence>
<keyword evidence="2" id="KW-1185">Reference proteome</keyword>
<protein>
    <submittedName>
        <fullName evidence="1">Uncharacterized protein</fullName>
    </submittedName>
</protein>
<gene>
    <name evidence="1" type="ORF">V5799_034268</name>
</gene>
<reference evidence="1 2" key="1">
    <citation type="journal article" date="2023" name="Arcadia Sci">
        <title>De novo assembly of a long-read Amblyomma americanum tick genome.</title>
        <authorList>
            <person name="Chou S."/>
            <person name="Poskanzer K.E."/>
            <person name="Rollins M."/>
            <person name="Thuy-Boun P.S."/>
        </authorList>
    </citation>
    <scope>NUCLEOTIDE SEQUENCE [LARGE SCALE GENOMIC DNA]</scope>
    <source>
        <strain evidence="1">F_SG_1</strain>
        <tissue evidence="1">Salivary glands</tissue>
    </source>
</reference>
<name>A0AAQ4DKY3_AMBAM</name>
<accession>A0AAQ4DKY3</accession>
<organism evidence="1 2">
    <name type="scientific">Amblyomma americanum</name>
    <name type="common">Lone star tick</name>
    <dbReference type="NCBI Taxonomy" id="6943"/>
    <lineage>
        <taxon>Eukaryota</taxon>
        <taxon>Metazoa</taxon>
        <taxon>Ecdysozoa</taxon>
        <taxon>Arthropoda</taxon>
        <taxon>Chelicerata</taxon>
        <taxon>Arachnida</taxon>
        <taxon>Acari</taxon>
        <taxon>Parasitiformes</taxon>
        <taxon>Ixodida</taxon>
        <taxon>Ixodoidea</taxon>
        <taxon>Ixodidae</taxon>
        <taxon>Amblyomminae</taxon>
        <taxon>Amblyomma</taxon>
    </lineage>
</organism>
<dbReference type="AlphaFoldDB" id="A0AAQ4DKY3"/>
<dbReference type="EMBL" id="JARKHS020029580">
    <property type="protein sequence ID" value="KAK8763123.1"/>
    <property type="molecule type" value="Genomic_DNA"/>
</dbReference>
<proteinExistence type="predicted"/>
<sequence length="247" mass="27671">MNCYDICAKTHDVTKAVGMLKWRRFVVYFEVIFFISTGVAEPPTRSVADQYVDDVLTEVGLKLRKSGMYTIRLGDITLIEGQEQNKVLLEGIFGRLDGVVGNLRRAGSCPRHETRDGHIIVYCFLNINGVAMEYEIVPTETFNGTNRNHKSFKVSVKVKDSKIVLETSRKEDSTEPPTVKHFTLIYAVFDLPSVEYNKPHAVGLLVPTWLNKYLTTRLEHALTAGAVRSAVESAVGTTYLPAPMKTK</sequence>